<dbReference type="Proteomes" id="UP000501690">
    <property type="component" value="Linkage Group LG6"/>
</dbReference>
<organism evidence="1 2">
    <name type="scientific">Vigna unguiculata</name>
    <name type="common">Cowpea</name>
    <dbReference type="NCBI Taxonomy" id="3917"/>
    <lineage>
        <taxon>Eukaryota</taxon>
        <taxon>Viridiplantae</taxon>
        <taxon>Streptophyta</taxon>
        <taxon>Embryophyta</taxon>
        <taxon>Tracheophyta</taxon>
        <taxon>Spermatophyta</taxon>
        <taxon>Magnoliopsida</taxon>
        <taxon>eudicotyledons</taxon>
        <taxon>Gunneridae</taxon>
        <taxon>Pentapetalae</taxon>
        <taxon>rosids</taxon>
        <taxon>fabids</taxon>
        <taxon>Fabales</taxon>
        <taxon>Fabaceae</taxon>
        <taxon>Papilionoideae</taxon>
        <taxon>50 kb inversion clade</taxon>
        <taxon>NPAAA clade</taxon>
        <taxon>indigoferoid/millettioid clade</taxon>
        <taxon>Phaseoleae</taxon>
        <taxon>Vigna</taxon>
    </lineage>
</organism>
<reference evidence="1 2" key="1">
    <citation type="submission" date="2019-04" db="EMBL/GenBank/DDBJ databases">
        <title>An improved genome assembly and genetic linkage map for asparagus bean, Vigna unguiculata ssp. sesquipedialis.</title>
        <authorList>
            <person name="Xia Q."/>
            <person name="Zhang R."/>
            <person name="Dong Y."/>
        </authorList>
    </citation>
    <scope>NUCLEOTIDE SEQUENCE [LARGE SCALE GENOMIC DNA]</scope>
    <source>
        <tissue evidence="1">Leaf</tissue>
    </source>
</reference>
<protein>
    <submittedName>
        <fullName evidence="1">Uncharacterized protein</fullName>
    </submittedName>
</protein>
<sequence length="110" mass="12465">MAAIFELDIKVQDEVGEMPALPLTAMARCGNNPGLARRRREPLCRGKRRVSPMVPTTIWEEEDEWRLRLEENGGGNRFCDCVPGEENSSREEKEDGFDGGVLFMYNMNGD</sequence>
<keyword evidence="2" id="KW-1185">Reference proteome</keyword>
<proteinExistence type="predicted"/>
<name>A0A4D6M983_VIGUN</name>
<accession>A0A4D6M983</accession>
<evidence type="ECO:0000313" key="2">
    <source>
        <dbReference type="Proteomes" id="UP000501690"/>
    </source>
</evidence>
<dbReference type="EMBL" id="CP039350">
    <property type="protein sequence ID" value="QCD96676.1"/>
    <property type="molecule type" value="Genomic_DNA"/>
</dbReference>
<gene>
    <name evidence="1" type="ORF">DEO72_LG6g1383</name>
</gene>
<dbReference type="AlphaFoldDB" id="A0A4D6M983"/>
<evidence type="ECO:0000313" key="1">
    <source>
        <dbReference type="EMBL" id="QCD96676.1"/>
    </source>
</evidence>